<proteinExistence type="inferred from homology"/>
<keyword evidence="5" id="KW-0479">Metal-binding</keyword>
<keyword evidence="6" id="KW-0378">Hydrolase</keyword>
<evidence type="ECO:0000256" key="6">
    <source>
        <dbReference type="ARBA" id="ARBA00022801"/>
    </source>
</evidence>
<protein>
    <recommendedName>
        <fullName evidence="8">Inorganic pyrophosphatase</fullName>
        <ecNumber evidence="3">3.6.1.1</ecNumber>
    </recommendedName>
</protein>
<dbReference type="AlphaFoldDB" id="A0AAW1SNK8"/>
<keyword evidence="4" id="KW-0963">Cytoplasm</keyword>
<reference evidence="10 11" key="1">
    <citation type="journal article" date="2024" name="Nat. Commun.">
        <title>Phylogenomics reveals the evolutionary origins of lichenization in chlorophyte algae.</title>
        <authorList>
            <person name="Puginier C."/>
            <person name="Libourel C."/>
            <person name="Otte J."/>
            <person name="Skaloud P."/>
            <person name="Haon M."/>
            <person name="Grisel S."/>
            <person name="Petersen M."/>
            <person name="Berrin J.G."/>
            <person name="Delaux P.M."/>
            <person name="Dal Grande F."/>
            <person name="Keller J."/>
        </authorList>
    </citation>
    <scope>NUCLEOTIDE SEQUENCE [LARGE SCALE GENOMIC DNA]</scope>
    <source>
        <strain evidence="10 11">SAG 2523</strain>
    </source>
</reference>
<evidence type="ECO:0000313" key="11">
    <source>
        <dbReference type="Proteomes" id="UP001485043"/>
    </source>
</evidence>
<dbReference type="GO" id="GO:0006796">
    <property type="term" value="P:phosphate-containing compound metabolic process"/>
    <property type="evidence" value="ECO:0007669"/>
    <property type="project" value="InterPro"/>
</dbReference>
<evidence type="ECO:0000256" key="9">
    <source>
        <dbReference type="ARBA" id="ARBA00047820"/>
    </source>
</evidence>
<evidence type="ECO:0000256" key="1">
    <source>
        <dbReference type="ARBA" id="ARBA00001946"/>
    </source>
</evidence>
<dbReference type="Gene3D" id="3.90.80.10">
    <property type="entry name" value="Inorganic pyrophosphatase"/>
    <property type="match status" value="1"/>
</dbReference>
<evidence type="ECO:0000256" key="7">
    <source>
        <dbReference type="ARBA" id="ARBA00022842"/>
    </source>
</evidence>
<dbReference type="EC" id="3.6.1.1" evidence="3"/>
<evidence type="ECO:0000256" key="3">
    <source>
        <dbReference type="ARBA" id="ARBA00012146"/>
    </source>
</evidence>
<dbReference type="Pfam" id="PF00719">
    <property type="entry name" value="Pyrophosphatase"/>
    <property type="match status" value="1"/>
</dbReference>
<comment type="caution">
    <text evidence="10">The sequence shown here is derived from an EMBL/GenBank/DDBJ whole genome shotgun (WGS) entry which is preliminary data.</text>
</comment>
<dbReference type="PANTHER" id="PTHR10286">
    <property type="entry name" value="INORGANIC PYROPHOSPHATASE"/>
    <property type="match status" value="1"/>
</dbReference>
<evidence type="ECO:0000256" key="5">
    <source>
        <dbReference type="ARBA" id="ARBA00022723"/>
    </source>
</evidence>
<evidence type="ECO:0000256" key="4">
    <source>
        <dbReference type="ARBA" id="ARBA00022490"/>
    </source>
</evidence>
<organism evidence="10 11">
    <name type="scientific">Apatococcus fuscideae</name>
    <dbReference type="NCBI Taxonomy" id="2026836"/>
    <lineage>
        <taxon>Eukaryota</taxon>
        <taxon>Viridiplantae</taxon>
        <taxon>Chlorophyta</taxon>
        <taxon>core chlorophytes</taxon>
        <taxon>Trebouxiophyceae</taxon>
        <taxon>Chlorellales</taxon>
        <taxon>Chlorellaceae</taxon>
        <taxon>Apatococcus</taxon>
    </lineage>
</organism>
<dbReference type="GO" id="GO:0004427">
    <property type="term" value="F:inorganic diphosphate phosphatase activity"/>
    <property type="evidence" value="ECO:0007669"/>
    <property type="project" value="UniProtKB-EC"/>
</dbReference>
<dbReference type="GO" id="GO:0000287">
    <property type="term" value="F:magnesium ion binding"/>
    <property type="evidence" value="ECO:0007669"/>
    <property type="project" value="InterPro"/>
</dbReference>
<dbReference type="InterPro" id="IPR008162">
    <property type="entry name" value="Pyrophosphatase"/>
</dbReference>
<dbReference type="Proteomes" id="UP001485043">
    <property type="component" value="Unassembled WGS sequence"/>
</dbReference>
<evidence type="ECO:0000256" key="8">
    <source>
        <dbReference type="ARBA" id="ARBA00040300"/>
    </source>
</evidence>
<keyword evidence="7" id="KW-0460">Magnesium</keyword>
<dbReference type="PROSITE" id="PS00387">
    <property type="entry name" value="PPASE"/>
    <property type="match status" value="1"/>
</dbReference>
<name>A0AAW1SNK8_9CHLO</name>
<dbReference type="EMBL" id="JALJOV010001238">
    <property type="protein sequence ID" value="KAK9851541.1"/>
    <property type="molecule type" value="Genomic_DNA"/>
</dbReference>
<keyword evidence="11" id="KW-1185">Reference proteome</keyword>
<dbReference type="GO" id="GO:0005737">
    <property type="term" value="C:cytoplasm"/>
    <property type="evidence" value="ECO:0007669"/>
    <property type="project" value="InterPro"/>
</dbReference>
<dbReference type="HAMAP" id="MF_00209">
    <property type="entry name" value="Inorganic_PPase"/>
    <property type="match status" value="1"/>
</dbReference>
<evidence type="ECO:0000256" key="2">
    <source>
        <dbReference type="ARBA" id="ARBA00006220"/>
    </source>
</evidence>
<dbReference type="FunFam" id="3.90.80.10:FF:000003">
    <property type="entry name" value="Inorganic pyrophosphatase"/>
    <property type="match status" value="1"/>
</dbReference>
<comment type="cofactor">
    <cofactor evidence="1">
        <name>Mg(2+)</name>
        <dbReference type="ChEBI" id="CHEBI:18420"/>
    </cofactor>
</comment>
<dbReference type="InterPro" id="IPR036649">
    <property type="entry name" value="Pyrophosphatase_sf"/>
</dbReference>
<gene>
    <name evidence="10" type="ORF">WJX84_001408</name>
</gene>
<evidence type="ECO:0000313" key="10">
    <source>
        <dbReference type="EMBL" id="KAK9851541.1"/>
    </source>
</evidence>
<accession>A0AAW1SNK8</accession>
<dbReference type="SUPFAM" id="SSF50324">
    <property type="entry name" value="Inorganic pyrophosphatase"/>
    <property type="match status" value="1"/>
</dbReference>
<comment type="similarity">
    <text evidence="2">Belongs to the PPase family.</text>
</comment>
<comment type="catalytic activity">
    <reaction evidence="9">
        <text>diphosphate + H2O = 2 phosphate + H(+)</text>
        <dbReference type="Rhea" id="RHEA:24576"/>
        <dbReference type="ChEBI" id="CHEBI:15377"/>
        <dbReference type="ChEBI" id="CHEBI:15378"/>
        <dbReference type="ChEBI" id="CHEBI:33019"/>
        <dbReference type="ChEBI" id="CHEBI:43474"/>
        <dbReference type="EC" id="3.6.1.1"/>
    </reaction>
</comment>
<dbReference type="CDD" id="cd00412">
    <property type="entry name" value="pyrophosphatase"/>
    <property type="match status" value="1"/>
</dbReference>
<sequence>MPEKTSAASHPWHDLSAGEDPPNMLNAVIEIPRGSRVKYELDKSTGLLFVDRVLYSSIVYPHNYGFIPQSLDEDGDPLDVLVLMQEAVQPFSFLRVKPIGVMGMVDGGEQDDKIIAVHADDPEYKHFNDTSELPKHRLREITRFFEDYKKNEGKVVKVEEIVGAAKAKETILASMVRLSTHPLVHCSLAL</sequence>